<comment type="caution">
    <text evidence="1">The sequence shown here is derived from an EMBL/GenBank/DDBJ whole genome shotgun (WGS) entry which is preliminary data.</text>
</comment>
<evidence type="ECO:0000313" key="1">
    <source>
        <dbReference type="EMBL" id="GAI09494.1"/>
    </source>
</evidence>
<gene>
    <name evidence="1" type="ORF">S06H3_10631</name>
</gene>
<protein>
    <submittedName>
        <fullName evidence="1">Uncharacterized protein</fullName>
    </submittedName>
</protein>
<reference evidence="1" key="1">
    <citation type="journal article" date="2014" name="Front. Microbiol.">
        <title>High frequency of phylogenetically diverse reductive dehalogenase-homologous genes in deep subseafloor sedimentary metagenomes.</title>
        <authorList>
            <person name="Kawai M."/>
            <person name="Futagami T."/>
            <person name="Toyoda A."/>
            <person name="Takaki Y."/>
            <person name="Nishi S."/>
            <person name="Hori S."/>
            <person name="Arai W."/>
            <person name="Tsubouchi T."/>
            <person name="Morono Y."/>
            <person name="Uchiyama I."/>
            <person name="Ito T."/>
            <person name="Fujiyama A."/>
            <person name="Inagaki F."/>
            <person name="Takami H."/>
        </authorList>
    </citation>
    <scope>NUCLEOTIDE SEQUENCE</scope>
    <source>
        <strain evidence="1">Expedition CK06-06</strain>
    </source>
</reference>
<dbReference type="EMBL" id="BARV01004967">
    <property type="protein sequence ID" value="GAI09494.1"/>
    <property type="molecule type" value="Genomic_DNA"/>
</dbReference>
<dbReference type="AlphaFoldDB" id="X1MT00"/>
<name>X1MT00_9ZZZZ</name>
<feature type="non-terminal residue" evidence="1">
    <location>
        <position position="177"/>
    </location>
</feature>
<organism evidence="1">
    <name type="scientific">marine sediment metagenome</name>
    <dbReference type="NCBI Taxonomy" id="412755"/>
    <lineage>
        <taxon>unclassified sequences</taxon>
        <taxon>metagenomes</taxon>
        <taxon>ecological metagenomes</taxon>
    </lineage>
</organism>
<accession>X1MT00</accession>
<proteinExistence type="predicted"/>
<sequence>MPVGDIGDPIQQYEFQTDYGRHPVIEYVRENLYCIAFSNPSLNTELRTYIISDAGVIDTSAEGTLLLVAPSGEQVHACRRPEQNIVVAYMEAGGNVGIEAVKVADDGTLTQHANHYCSAGTTGSFRFNLVYQRDSIVTLVTDHGNGQAYVITFAVSDAGVVATPRKAFVSLEVVLST</sequence>